<organism evidence="1 2">
    <name type="scientific">Roseofilum reptotaenium AO1-A</name>
    <dbReference type="NCBI Taxonomy" id="1925591"/>
    <lineage>
        <taxon>Bacteria</taxon>
        <taxon>Bacillati</taxon>
        <taxon>Cyanobacteriota</taxon>
        <taxon>Cyanophyceae</taxon>
        <taxon>Desertifilales</taxon>
        <taxon>Desertifilaceae</taxon>
        <taxon>Roseofilum</taxon>
    </lineage>
</organism>
<sequence>MSEWIPFLFPKCPRCQKQWGKNYHRNCIFNGQLLVEPYSRQVKCQSCSTQWYILNSKFYCSCGYEFYPSEVEESLSTTQLLRQRLLEKLKEMDLYESDIATKSKSSFQQWSYNLSYTIAKAVGRTVTEVQNFLKSFFNK</sequence>
<keyword evidence="2" id="KW-1185">Reference proteome</keyword>
<name>A0A1L9QKS1_9CYAN</name>
<proteinExistence type="predicted"/>
<comment type="caution">
    <text evidence="1">The sequence shown here is derived from an EMBL/GenBank/DDBJ whole genome shotgun (WGS) entry which is preliminary data.</text>
</comment>
<dbReference type="EMBL" id="MLAW01000059">
    <property type="protein sequence ID" value="OJJ17400.1"/>
    <property type="molecule type" value="Genomic_DNA"/>
</dbReference>
<protein>
    <submittedName>
        <fullName evidence="1">Uncharacterized protein</fullName>
    </submittedName>
</protein>
<gene>
    <name evidence="1" type="ORF">BI308_22845</name>
</gene>
<evidence type="ECO:0000313" key="2">
    <source>
        <dbReference type="Proteomes" id="UP000183940"/>
    </source>
</evidence>
<accession>A0A1L9QKS1</accession>
<dbReference type="STRING" id="1925591.BI308_22845"/>
<dbReference type="AlphaFoldDB" id="A0A1L9QKS1"/>
<reference evidence="1" key="1">
    <citation type="submission" date="2016-10" db="EMBL/GenBank/DDBJ databases">
        <title>CRISPR-Cas defence system in Roseofilum reptotaenium: evidence of a bacteriophage-cyanobacterium arms race in the coral black band disease.</title>
        <authorList>
            <person name="Buerger P."/>
            <person name="Wood-Charlson E.M."/>
            <person name="Weynberg K.D."/>
            <person name="Willis B."/>
            <person name="Van Oppen M.J."/>
        </authorList>
    </citation>
    <scope>NUCLEOTIDE SEQUENCE [LARGE SCALE GENOMIC DNA]</scope>
    <source>
        <strain evidence="1">AO1-A</strain>
    </source>
</reference>
<dbReference type="Proteomes" id="UP000183940">
    <property type="component" value="Unassembled WGS sequence"/>
</dbReference>
<evidence type="ECO:0000313" key="1">
    <source>
        <dbReference type="EMBL" id="OJJ17400.1"/>
    </source>
</evidence>